<feature type="transmembrane region" description="Helical" evidence="6">
    <location>
        <begin position="84"/>
        <end position="102"/>
    </location>
</feature>
<keyword evidence="3 6" id="KW-0812">Transmembrane</keyword>
<evidence type="ECO:0000256" key="3">
    <source>
        <dbReference type="ARBA" id="ARBA00022692"/>
    </source>
</evidence>
<evidence type="ECO:0000313" key="8">
    <source>
        <dbReference type="EMBL" id="MEP0815526.1"/>
    </source>
</evidence>
<dbReference type="SUPFAM" id="SSF82861">
    <property type="entry name" value="Mechanosensitive channel protein MscS (YggB), transmembrane region"/>
    <property type="match status" value="1"/>
</dbReference>
<sequence>MLDALGTGTGIELSLLALVGLLLVFGSRRIPAWVNWMLDRFASPPVKEFYQKVVGPHQELGWVVAILGLVELLALLIPEKRGQAFVEVPVSLGLTITASWFVSRLFKQFFEFYILEAVIKSGRKSNSEFLILMQLLANVGIVIIAIVLFAQTHRINIVGLIASLGIGGLSVAFAAQKTLEQLLGGIVLYLDRPFVVDDYIGLPDGVFGRVESIGLRSTKIRTSGKGTLVIVPNSSLTQLTIENYTGGKKVMALVYLNFYQVIAIADRALVQQIIIDSTDDIFGIDTQNTIVTFKDFTDALGQARSQAQVTFFILGSEEVSMTLRRQLLDIANQTITEKLKSYGITFDIEEPTIYVDAPITI</sequence>
<dbReference type="EMBL" id="JAMPKM010000001">
    <property type="protein sequence ID" value="MEP0815526.1"/>
    <property type="molecule type" value="Genomic_DNA"/>
</dbReference>
<dbReference type="Proteomes" id="UP001464891">
    <property type="component" value="Unassembled WGS sequence"/>
</dbReference>
<evidence type="ECO:0000313" key="9">
    <source>
        <dbReference type="Proteomes" id="UP001464891"/>
    </source>
</evidence>
<dbReference type="InterPro" id="IPR011014">
    <property type="entry name" value="MscS_channel_TM-2"/>
</dbReference>
<protein>
    <submittedName>
        <fullName evidence="8">Mechanosensitive ion channel family protein</fullName>
    </submittedName>
</protein>
<feature type="transmembrane region" description="Helical" evidence="6">
    <location>
        <begin position="129"/>
        <end position="150"/>
    </location>
</feature>
<evidence type="ECO:0000256" key="5">
    <source>
        <dbReference type="ARBA" id="ARBA00023136"/>
    </source>
</evidence>
<dbReference type="Gene3D" id="2.30.30.60">
    <property type="match status" value="1"/>
</dbReference>
<evidence type="ECO:0000256" key="1">
    <source>
        <dbReference type="ARBA" id="ARBA00004141"/>
    </source>
</evidence>
<feature type="domain" description="Mechanosensitive ion channel MscS" evidence="7">
    <location>
        <begin position="178"/>
        <end position="245"/>
    </location>
</feature>
<dbReference type="Pfam" id="PF00924">
    <property type="entry name" value="MS_channel_2nd"/>
    <property type="match status" value="1"/>
</dbReference>
<keyword evidence="4 6" id="KW-1133">Transmembrane helix</keyword>
<feature type="transmembrane region" description="Helical" evidence="6">
    <location>
        <begin position="157"/>
        <end position="175"/>
    </location>
</feature>
<evidence type="ECO:0000256" key="6">
    <source>
        <dbReference type="SAM" id="Phobius"/>
    </source>
</evidence>
<dbReference type="InterPro" id="IPR006685">
    <property type="entry name" value="MscS_channel_2nd"/>
</dbReference>
<dbReference type="InterPro" id="IPR010920">
    <property type="entry name" value="LSM_dom_sf"/>
</dbReference>
<name>A0ABV0J399_9CYAN</name>
<comment type="subcellular location">
    <subcellularLocation>
        <location evidence="1">Membrane</location>
        <topology evidence="1">Multi-pass membrane protein</topology>
    </subcellularLocation>
</comment>
<evidence type="ECO:0000259" key="7">
    <source>
        <dbReference type="Pfam" id="PF00924"/>
    </source>
</evidence>
<dbReference type="PANTHER" id="PTHR30566:SF5">
    <property type="entry name" value="MECHANOSENSITIVE ION CHANNEL PROTEIN 1, MITOCHONDRIAL-RELATED"/>
    <property type="match status" value="1"/>
</dbReference>
<dbReference type="SUPFAM" id="SSF50182">
    <property type="entry name" value="Sm-like ribonucleoproteins"/>
    <property type="match status" value="1"/>
</dbReference>
<feature type="transmembrane region" description="Helical" evidence="6">
    <location>
        <begin position="60"/>
        <end position="77"/>
    </location>
</feature>
<gene>
    <name evidence="8" type="ORF">NC998_00275</name>
</gene>
<accession>A0ABV0J399</accession>
<proteinExistence type="inferred from homology"/>
<keyword evidence="5 6" id="KW-0472">Membrane</keyword>
<comment type="caution">
    <text evidence="8">The sequence shown here is derived from an EMBL/GenBank/DDBJ whole genome shotgun (WGS) entry which is preliminary data.</text>
</comment>
<keyword evidence="9" id="KW-1185">Reference proteome</keyword>
<reference evidence="8 9" key="1">
    <citation type="submission" date="2022-04" db="EMBL/GenBank/DDBJ databases">
        <title>Positive selection, recombination, and allopatry shape intraspecific diversity of widespread and dominant cyanobacteria.</title>
        <authorList>
            <person name="Wei J."/>
            <person name="Shu W."/>
            <person name="Hu C."/>
        </authorList>
    </citation>
    <scope>NUCLEOTIDE SEQUENCE [LARGE SCALE GENOMIC DNA]</scope>
    <source>
        <strain evidence="8 9">GB2-A4</strain>
    </source>
</reference>
<dbReference type="Gene3D" id="1.10.287.1260">
    <property type="match status" value="1"/>
</dbReference>
<evidence type="ECO:0000256" key="4">
    <source>
        <dbReference type="ARBA" id="ARBA00022989"/>
    </source>
</evidence>
<organism evidence="8 9">
    <name type="scientific">Trichocoleus desertorum GB2-A4</name>
    <dbReference type="NCBI Taxonomy" id="2933944"/>
    <lineage>
        <taxon>Bacteria</taxon>
        <taxon>Bacillati</taxon>
        <taxon>Cyanobacteriota</taxon>
        <taxon>Cyanophyceae</taxon>
        <taxon>Leptolyngbyales</taxon>
        <taxon>Trichocoleusaceae</taxon>
        <taxon>Trichocoleus</taxon>
    </lineage>
</organism>
<dbReference type="PANTHER" id="PTHR30566">
    <property type="entry name" value="YNAI-RELATED MECHANOSENSITIVE ION CHANNEL"/>
    <property type="match status" value="1"/>
</dbReference>
<comment type="similarity">
    <text evidence="2">Belongs to the MscS (TC 1.A.23) family.</text>
</comment>
<evidence type="ECO:0000256" key="2">
    <source>
        <dbReference type="ARBA" id="ARBA00008017"/>
    </source>
</evidence>
<dbReference type="InterPro" id="IPR023408">
    <property type="entry name" value="MscS_beta-dom_sf"/>
</dbReference>